<evidence type="ECO:0000256" key="2">
    <source>
        <dbReference type="ARBA" id="ARBA00022801"/>
    </source>
</evidence>
<dbReference type="InterPro" id="IPR008181">
    <property type="entry name" value="dUTPase"/>
</dbReference>
<dbReference type="Gene3D" id="2.70.40.10">
    <property type="match status" value="1"/>
</dbReference>
<dbReference type="SUPFAM" id="SSF51283">
    <property type="entry name" value="dUTPase-like"/>
    <property type="match status" value="1"/>
</dbReference>
<dbReference type="Pfam" id="PF00692">
    <property type="entry name" value="dUTPase"/>
    <property type="match status" value="1"/>
</dbReference>
<feature type="binding site" evidence="5">
    <location>
        <begin position="101"/>
        <end position="103"/>
    </location>
    <ligand>
        <name>substrate</name>
    </ligand>
</feature>
<evidence type="ECO:0000256" key="5">
    <source>
        <dbReference type="HAMAP-Rule" id="MF_00116"/>
    </source>
</evidence>
<reference evidence="7 8" key="1">
    <citation type="journal article" date="2019" name="Int. J. Syst. Evol. Microbiol.">
        <title>The Global Catalogue of Microorganisms (GCM) 10K type strain sequencing project: providing services to taxonomists for standard genome sequencing and annotation.</title>
        <authorList>
            <consortium name="The Broad Institute Genomics Platform"/>
            <consortium name="The Broad Institute Genome Sequencing Center for Infectious Disease"/>
            <person name="Wu L."/>
            <person name="Ma J."/>
        </authorList>
    </citation>
    <scope>NUCLEOTIDE SEQUENCE [LARGE SCALE GENOMIC DNA]</scope>
    <source>
        <strain evidence="7 8">JCM 15421</strain>
    </source>
</reference>
<dbReference type="NCBIfam" id="TIGR00576">
    <property type="entry name" value="dut"/>
    <property type="match status" value="1"/>
</dbReference>
<comment type="catalytic activity">
    <reaction evidence="4 5">
        <text>dUTP + H2O = dUMP + diphosphate + H(+)</text>
        <dbReference type="Rhea" id="RHEA:10248"/>
        <dbReference type="ChEBI" id="CHEBI:15377"/>
        <dbReference type="ChEBI" id="CHEBI:15378"/>
        <dbReference type="ChEBI" id="CHEBI:33019"/>
        <dbReference type="ChEBI" id="CHEBI:61555"/>
        <dbReference type="ChEBI" id="CHEBI:246422"/>
        <dbReference type="EC" id="3.6.1.23"/>
    </reaction>
</comment>
<dbReference type="PANTHER" id="PTHR11241">
    <property type="entry name" value="DEOXYURIDINE 5'-TRIPHOSPHATE NUCLEOTIDOHYDROLASE"/>
    <property type="match status" value="1"/>
</dbReference>
<dbReference type="InterPro" id="IPR029054">
    <property type="entry name" value="dUTPase-like"/>
</dbReference>
<dbReference type="HAMAP" id="MF_00116">
    <property type="entry name" value="dUTPase_bact"/>
    <property type="match status" value="1"/>
</dbReference>
<comment type="similarity">
    <text evidence="1 5">Belongs to the dUTPase family.</text>
</comment>
<keyword evidence="5" id="KW-0460">Magnesium</keyword>
<keyword evidence="8" id="KW-1185">Reference proteome</keyword>
<feature type="binding site" evidence="5">
    <location>
        <position position="97"/>
    </location>
    <ligand>
        <name>substrate</name>
    </ligand>
</feature>
<dbReference type="RefSeq" id="WP_343788198.1">
    <property type="nucleotide sequence ID" value="NZ_BAAAEU010000006.1"/>
</dbReference>
<gene>
    <name evidence="5 7" type="primary">dut</name>
    <name evidence="7" type="ORF">GCM10009105_12000</name>
</gene>
<dbReference type="InterPro" id="IPR036157">
    <property type="entry name" value="dUTPase-like_sf"/>
</dbReference>
<comment type="caution">
    <text evidence="5">Lacks conserved residue(s) required for the propagation of feature annotation.</text>
</comment>
<comment type="function">
    <text evidence="5">This enzyme is involved in nucleotide metabolism: it produces dUMP, the immediate precursor of thymidine nucleotides and it decreases the intracellular concentration of dUTP so that uracil cannot be incorporated into DNA.</text>
</comment>
<dbReference type="EMBL" id="BAAAEU010000006">
    <property type="protein sequence ID" value="GAA0710674.1"/>
    <property type="molecule type" value="Genomic_DNA"/>
</dbReference>
<comment type="pathway">
    <text evidence="5">Pyrimidine metabolism; dUMP biosynthesis; dUMP from dCTP (dUTP route): step 2/2.</text>
</comment>
<dbReference type="Proteomes" id="UP001501523">
    <property type="component" value="Unassembled WGS sequence"/>
</dbReference>
<protein>
    <recommendedName>
        <fullName evidence="5">Deoxyuridine 5'-triphosphate nucleotidohydrolase</fullName>
        <shortName evidence="5">dUTPase</shortName>
        <ecNumber evidence="5">3.6.1.23</ecNumber>
    </recommendedName>
    <alternativeName>
        <fullName evidence="5">dUTP pyrophosphatase</fullName>
    </alternativeName>
</protein>
<keyword evidence="2 5" id="KW-0378">Hydrolase</keyword>
<evidence type="ECO:0000313" key="7">
    <source>
        <dbReference type="EMBL" id="GAA0710674.1"/>
    </source>
</evidence>
<dbReference type="InterPro" id="IPR033704">
    <property type="entry name" value="dUTPase_trimeric"/>
</dbReference>
<name>A0ABN1IET9_9GAMM</name>
<sequence length="165" mass="17104">MTPPSALGSQPFAVHRAIQLKILDARLGTEFPLPAPATEASAGVDLRAMLDAPLTLEAGASALIPSGVAIHIEDPNLCAVVLPRSGLGHKHGIVLGNLVGLIDADYQGPLMISCWNRSDAVYTIAPGERIAQLVILPVVRAAFEVVDEFAPSARGVGGFGSSGRH</sequence>
<evidence type="ECO:0000259" key="6">
    <source>
        <dbReference type="Pfam" id="PF00692"/>
    </source>
</evidence>
<accession>A0ABN1IET9</accession>
<comment type="caution">
    <text evidence="7">The sequence shown here is derived from an EMBL/GenBank/DDBJ whole genome shotgun (WGS) entry which is preliminary data.</text>
</comment>
<feature type="domain" description="dUTPase-like" evidence="6">
    <location>
        <begin position="30"/>
        <end position="163"/>
    </location>
</feature>
<keyword evidence="3 5" id="KW-0546">Nucleotide metabolism</keyword>
<evidence type="ECO:0000256" key="1">
    <source>
        <dbReference type="ARBA" id="ARBA00006581"/>
    </source>
</evidence>
<feature type="binding site" evidence="5">
    <location>
        <begin position="84"/>
        <end position="86"/>
    </location>
    <ligand>
        <name>substrate</name>
    </ligand>
</feature>
<proteinExistence type="inferred from homology"/>
<dbReference type="PANTHER" id="PTHR11241:SF0">
    <property type="entry name" value="DEOXYURIDINE 5'-TRIPHOSPHATE NUCLEOTIDOHYDROLASE"/>
    <property type="match status" value="1"/>
</dbReference>
<organism evidence="7 8">
    <name type="scientific">Dokdonella soli</name>
    <dbReference type="NCBI Taxonomy" id="529810"/>
    <lineage>
        <taxon>Bacteria</taxon>
        <taxon>Pseudomonadati</taxon>
        <taxon>Pseudomonadota</taxon>
        <taxon>Gammaproteobacteria</taxon>
        <taxon>Lysobacterales</taxon>
        <taxon>Rhodanobacteraceae</taxon>
        <taxon>Dokdonella</taxon>
    </lineage>
</organism>
<keyword evidence="5" id="KW-0479">Metal-binding</keyword>
<dbReference type="CDD" id="cd07557">
    <property type="entry name" value="trimeric_dUTPase"/>
    <property type="match status" value="1"/>
</dbReference>
<evidence type="ECO:0000313" key="8">
    <source>
        <dbReference type="Proteomes" id="UP001501523"/>
    </source>
</evidence>
<evidence type="ECO:0000256" key="4">
    <source>
        <dbReference type="ARBA" id="ARBA00047686"/>
    </source>
</evidence>
<dbReference type="NCBIfam" id="NF001862">
    <property type="entry name" value="PRK00601.1"/>
    <property type="match status" value="1"/>
</dbReference>
<evidence type="ECO:0000256" key="3">
    <source>
        <dbReference type="ARBA" id="ARBA00023080"/>
    </source>
</evidence>
<comment type="cofactor">
    <cofactor evidence="5">
        <name>Mg(2+)</name>
        <dbReference type="ChEBI" id="CHEBI:18420"/>
    </cofactor>
</comment>
<dbReference type="EC" id="3.6.1.23" evidence="5"/>